<dbReference type="AlphaFoldDB" id="A0A9X1TLX1"/>
<evidence type="ECO:0000313" key="3">
    <source>
        <dbReference type="Proteomes" id="UP001139384"/>
    </source>
</evidence>
<proteinExistence type="predicted"/>
<feature type="region of interest" description="Disordered" evidence="1">
    <location>
        <begin position="216"/>
        <end position="236"/>
    </location>
</feature>
<name>A0A9X1TLX1_STRM4</name>
<dbReference type="Proteomes" id="UP001139384">
    <property type="component" value="Unassembled WGS sequence"/>
</dbReference>
<sequence length="507" mass="57763">MTTTKKRSRRTKGKTTKAHDWLVGPIPDDVFGSASDPAPQPGPQAPPLAIDERFEYLLSNPDLFEAVRQTLPAREPGSVGRPPGYPPYIYFIFLCAISVFGSARSTARHLQRDLWWNPVREAVRKHMGPEEADSLKQTGPSLSQWNYFFKNHLKTHMAAVRDASRELWIRQALDMGMMAESRSRGSWIRPERDQVIHGDATVAKPPSKQTQHVTVDKTTGEKRRHRVDPDASYTTEGGGRRVYGNKFLSLAVRVARTPHSRVILALESIRHKTKSRDPEREDEGTAVVRLMHHLLSKAPGVRAFTYDTALRGVHRAPLIADGIVVFTRQHGGLEPHSLQRYEKRYGKDEKCSHDLYTAEGRVCERHLTVDGETYYTPLAVEELERRKQKKSRFYHRLVIPCSRGDHELRIRVDETKEDREIDPSSKKQRFNRAEHLRQIPPNTPAGRRLLGFRQDSESNHSRFDQAYPHERVPAYGANAGLLIYIGYAWVNNSITRALGQRPFGLAA</sequence>
<comment type="caution">
    <text evidence="2">The sequence shown here is derived from an EMBL/GenBank/DDBJ whole genome shotgun (WGS) entry which is preliminary data.</text>
</comment>
<organism evidence="2 3">
    <name type="scientific">Streptomyces muensis</name>
    <dbReference type="NCBI Taxonomy" id="1077944"/>
    <lineage>
        <taxon>Bacteria</taxon>
        <taxon>Bacillati</taxon>
        <taxon>Actinomycetota</taxon>
        <taxon>Actinomycetes</taxon>
        <taxon>Kitasatosporales</taxon>
        <taxon>Streptomycetaceae</taxon>
        <taxon>Streptomyces</taxon>
    </lineage>
</organism>
<dbReference type="EMBL" id="JAKEIP010000085">
    <property type="protein sequence ID" value="MCF1596037.1"/>
    <property type="molecule type" value="Genomic_DNA"/>
</dbReference>
<evidence type="ECO:0008006" key="4">
    <source>
        <dbReference type="Google" id="ProtNLM"/>
    </source>
</evidence>
<evidence type="ECO:0000256" key="1">
    <source>
        <dbReference type="SAM" id="MobiDB-lite"/>
    </source>
</evidence>
<dbReference type="RefSeq" id="WP_234764349.1">
    <property type="nucleotide sequence ID" value="NZ_JAKEIP010000085.1"/>
</dbReference>
<accession>A0A9X1TLX1</accession>
<reference evidence="2" key="1">
    <citation type="submission" date="2022-01" db="EMBL/GenBank/DDBJ databases">
        <title>Draft Genome Sequences of Seven Type Strains of the Genus Streptomyces.</title>
        <authorList>
            <person name="Aziz S."/>
            <person name="Coretto E."/>
            <person name="Chronakova A."/>
            <person name="Sproer C."/>
            <person name="Huber K."/>
            <person name="Nouioui I."/>
            <person name="Gross H."/>
        </authorList>
    </citation>
    <scope>NUCLEOTIDE SEQUENCE</scope>
    <source>
        <strain evidence="2">DSM 103493</strain>
    </source>
</reference>
<evidence type="ECO:0000313" key="2">
    <source>
        <dbReference type="EMBL" id="MCF1596037.1"/>
    </source>
</evidence>
<gene>
    <name evidence="2" type="ORF">L0P92_21050</name>
</gene>
<protein>
    <recommendedName>
        <fullName evidence="4">Transposase</fullName>
    </recommendedName>
</protein>
<keyword evidence="3" id="KW-1185">Reference proteome</keyword>
<feature type="compositionally biased region" description="Basic residues" evidence="1">
    <location>
        <begin position="1"/>
        <end position="16"/>
    </location>
</feature>
<feature type="region of interest" description="Disordered" evidence="1">
    <location>
        <begin position="1"/>
        <end position="47"/>
    </location>
</feature>